<sequence length="207" mass="24007">MSFETINGNYDSIFSLGDLCLASIQLRKLHLRPFAGVIDWMGSPSLHDVNRLLKNRFQGFMERSNLSVKGYADEKNLLVVDTQYNIISNHDFDARLNTVTHLATYPEVKAKFDRRVNRFLTKVRTNKRILFIRTEGAFDEILALQETLSQLVNGDFRILVINHTNVKDMVVKNWPIDKVCALEFPNRDKWDGNNELWAQALKDVHLR</sequence>
<protein>
    <submittedName>
        <fullName evidence="1">Papain-like cysteine peptidase</fullName>
    </submittedName>
</protein>
<reference evidence="1 2" key="1">
    <citation type="submission" date="2022-05" db="EMBL/GenBank/DDBJ databases">
        <title>Sporolactobacillus sp nov CPB3-1, isolated from tree bark (Mangifera indica L.).</title>
        <authorList>
            <person name="Phuengjayaem S."/>
            <person name="Tanasupawat S."/>
        </authorList>
    </citation>
    <scope>NUCLEOTIDE SEQUENCE [LARGE SCALE GENOMIC DNA]</scope>
    <source>
        <strain evidence="1 2">CPB3-1</strain>
    </source>
</reference>
<evidence type="ECO:0000313" key="1">
    <source>
        <dbReference type="EMBL" id="MCL1630574.1"/>
    </source>
</evidence>
<dbReference type="InterPro" id="IPR014903">
    <property type="entry name" value="DUF1796"/>
</dbReference>
<accession>A0ABT0M8J2</accession>
<dbReference type="EMBL" id="JAMAST010000001">
    <property type="protein sequence ID" value="MCL1630574.1"/>
    <property type="molecule type" value="Genomic_DNA"/>
</dbReference>
<dbReference type="Pfam" id="PF08795">
    <property type="entry name" value="DUF1796"/>
    <property type="match status" value="1"/>
</dbReference>
<name>A0ABT0M8J2_9BACL</name>
<dbReference type="RefSeq" id="WP_249095961.1">
    <property type="nucleotide sequence ID" value="NZ_JAMAST010000001.1"/>
</dbReference>
<comment type="caution">
    <text evidence="1">The sequence shown here is derived from an EMBL/GenBank/DDBJ whole genome shotgun (WGS) entry which is preliminary data.</text>
</comment>
<gene>
    <name evidence="1" type="ORF">M3N64_01225</name>
</gene>
<organism evidence="1 2">
    <name type="scientific">Sporolactobacillus mangiferae</name>
    <dbReference type="NCBI Taxonomy" id="2940498"/>
    <lineage>
        <taxon>Bacteria</taxon>
        <taxon>Bacillati</taxon>
        <taxon>Bacillota</taxon>
        <taxon>Bacilli</taxon>
        <taxon>Bacillales</taxon>
        <taxon>Sporolactobacillaceae</taxon>
        <taxon>Sporolactobacillus</taxon>
    </lineage>
</organism>
<dbReference type="Proteomes" id="UP001203004">
    <property type="component" value="Unassembled WGS sequence"/>
</dbReference>
<evidence type="ECO:0000313" key="2">
    <source>
        <dbReference type="Proteomes" id="UP001203004"/>
    </source>
</evidence>
<keyword evidence="2" id="KW-1185">Reference proteome</keyword>
<proteinExistence type="predicted"/>